<organism evidence="2 3">
    <name type="scientific">Saitoella complicata (strain BCRC 22490 / CBS 7301 / JCM 7358 / NBRC 10748 / NRRL Y-17804)</name>
    <dbReference type="NCBI Taxonomy" id="698492"/>
    <lineage>
        <taxon>Eukaryota</taxon>
        <taxon>Fungi</taxon>
        <taxon>Dikarya</taxon>
        <taxon>Ascomycota</taxon>
        <taxon>Taphrinomycotina</taxon>
        <taxon>Taphrinomycotina incertae sedis</taxon>
        <taxon>Saitoella</taxon>
    </lineage>
</organism>
<reference evidence="2 3" key="1">
    <citation type="journal article" date="2011" name="J. Gen. Appl. Microbiol.">
        <title>Draft genome sequencing of the enigmatic yeast Saitoella complicata.</title>
        <authorList>
            <person name="Nishida H."/>
            <person name="Hamamoto M."/>
            <person name="Sugiyama J."/>
        </authorList>
    </citation>
    <scope>NUCLEOTIDE SEQUENCE [LARGE SCALE GENOMIC DNA]</scope>
    <source>
        <strain evidence="2 3">NRRL Y-17804</strain>
    </source>
</reference>
<protein>
    <submittedName>
        <fullName evidence="2">Uncharacterized protein</fullName>
    </submittedName>
</protein>
<sequence>MAGSIQVIISSSPDRGYLSVHLGAFILSCLMAGSIQVISYLSSTLTFSSSLLTFFLPLEGGVYELIQKGIPKWLGGSFSNLVGDFTNPSSYIPSSLSFPFLPFTSILSIPVPFLLSSILPFFFFFLPSYHSSSSSSSRIHSILPSFPPPLRGGGYYSSSSIIA</sequence>
<evidence type="ECO:0000313" key="2">
    <source>
        <dbReference type="EMBL" id="GAO52812.1"/>
    </source>
</evidence>
<keyword evidence="1" id="KW-0812">Transmembrane</keyword>
<reference evidence="2 3" key="3">
    <citation type="journal article" date="2015" name="Genome Announc.">
        <title>Draft Genome Sequence of the Archiascomycetous Yeast Saitoella complicata.</title>
        <authorList>
            <person name="Yamauchi K."/>
            <person name="Kondo S."/>
            <person name="Hamamoto M."/>
            <person name="Takahashi Y."/>
            <person name="Ogura Y."/>
            <person name="Hayashi T."/>
            <person name="Nishida H."/>
        </authorList>
    </citation>
    <scope>NUCLEOTIDE SEQUENCE [LARGE SCALE GENOMIC DNA]</scope>
    <source>
        <strain evidence="2 3">NRRL Y-17804</strain>
    </source>
</reference>
<dbReference type="Proteomes" id="UP000033140">
    <property type="component" value="Unassembled WGS sequence"/>
</dbReference>
<gene>
    <name evidence="2" type="ORF">G7K_6879-t1</name>
</gene>
<accession>A0A0E9NSE0</accession>
<keyword evidence="1" id="KW-1133">Transmembrane helix</keyword>
<dbReference type="EMBL" id="BACD03000089">
    <property type="protein sequence ID" value="GAO52812.1"/>
    <property type="molecule type" value="Genomic_DNA"/>
</dbReference>
<reference evidence="2 3" key="2">
    <citation type="journal article" date="2014" name="J. Gen. Appl. Microbiol.">
        <title>The early diverging ascomycetous budding yeast Saitoella complicata has three histone deacetylases belonging to the Clr6, Hos2, and Rpd3 lineages.</title>
        <authorList>
            <person name="Nishida H."/>
            <person name="Matsumoto T."/>
            <person name="Kondo S."/>
            <person name="Hamamoto M."/>
            <person name="Yoshikawa H."/>
        </authorList>
    </citation>
    <scope>NUCLEOTIDE SEQUENCE [LARGE SCALE GENOMIC DNA]</scope>
    <source>
        <strain evidence="2 3">NRRL Y-17804</strain>
    </source>
</reference>
<keyword evidence="3" id="KW-1185">Reference proteome</keyword>
<feature type="transmembrane region" description="Helical" evidence="1">
    <location>
        <begin position="20"/>
        <end position="41"/>
    </location>
</feature>
<feature type="transmembrane region" description="Helical" evidence="1">
    <location>
        <begin position="100"/>
        <end position="126"/>
    </location>
</feature>
<proteinExistence type="predicted"/>
<evidence type="ECO:0000256" key="1">
    <source>
        <dbReference type="SAM" id="Phobius"/>
    </source>
</evidence>
<evidence type="ECO:0000313" key="3">
    <source>
        <dbReference type="Proteomes" id="UP000033140"/>
    </source>
</evidence>
<dbReference type="AlphaFoldDB" id="A0A0E9NSE0"/>
<keyword evidence="1" id="KW-0472">Membrane</keyword>
<comment type="caution">
    <text evidence="2">The sequence shown here is derived from an EMBL/GenBank/DDBJ whole genome shotgun (WGS) entry which is preliminary data.</text>
</comment>
<name>A0A0E9NSE0_SAICN</name>